<accession>X1TDS4</accession>
<evidence type="ECO:0008006" key="2">
    <source>
        <dbReference type="Google" id="ProtNLM"/>
    </source>
</evidence>
<organism evidence="1">
    <name type="scientific">marine sediment metagenome</name>
    <dbReference type="NCBI Taxonomy" id="412755"/>
    <lineage>
        <taxon>unclassified sequences</taxon>
        <taxon>metagenomes</taxon>
        <taxon>ecological metagenomes</taxon>
    </lineage>
</organism>
<comment type="caution">
    <text evidence="1">The sequence shown here is derived from an EMBL/GenBank/DDBJ whole genome shotgun (WGS) entry which is preliminary data.</text>
</comment>
<sequence>GTGAGQMSYGACTVATSVVAAPSCSFLVSRTITNNSPAQITVKEAAIYMRCYDPPKYVCATRDVLTVPQAVPIAGTITVNWTIQVTV</sequence>
<gene>
    <name evidence="1" type="ORF">S12H4_50043</name>
</gene>
<evidence type="ECO:0000313" key="1">
    <source>
        <dbReference type="EMBL" id="GAJ03448.1"/>
    </source>
</evidence>
<proteinExistence type="predicted"/>
<name>X1TDS4_9ZZZZ</name>
<feature type="non-terminal residue" evidence="1">
    <location>
        <position position="1"/>
    </location>
</feature>
<dbReference type="EMBL" id="BARW01031465">
    <property type="protein sequence ID" value="GAJ03448.1"/>
    <property type="molecule type" value="Genomic_DNA"/>
</dbReference>
<reference evidence="1" key="1">
    <citation type="journal article" date="2014" name="Front. Microbiol.">
        <title>High frequency of phylogenetically diverse reductive dehalogenase-homologous genes in deep subseafloor sedimentary metagenomes.</title>
        <authorList>
            <person name="Kawai M."/>
            <person name="Futagami T."/>
            <person name="Toyoda A."/>
            <person name="Takaki Y."/>
            <person name="Nishi S."/>
            <person name="Hori S."/>
            <person name="Arai W."/>
            <person name="Tsubouchi T."/>
            <person name="Morono Y."/>
            <person name="Uchiyama I."/>
            <person name="Ito T."/>
            <person name="Fujiyama A."/>
            <person name="Inagaki F."/>
            <person name="Takami H."/>
        </authorList>
    </citation>
    <scope>NUCLEOTIDE SEQUENCE</scope>
    <source>
        <strain evidence="1">Expedition CK06-06</strain>
    </source>
</reference>
<dbReference type="AlphaFoldDB" id="X1TDS4"/>
<protein>
    <recommendedName>
        <fullName evidence="2">DUF11 domain-containing protein</fullName>
    </recommendedName>
</protein>